<dbReference type="InterPro" id="IPR036770">
    <property type="entry name" value="Ankyrin_rpt-contain_sf"/>
</dbReference>
<name>A0A0B7KHC6_BIOOC</name>
<dbReference type="PROSITE" id="PS50297">
    <property type="entry name" value="ANK_REP_REGION"/>
    <property type="match status" value="1"/>
</dbReference>
<dbReference type="PANTHER" id="PTHR10039">
    <property type="entry name" value="AMELOGENIN"/>
    <property type="match status" value="1"/>
</dbReference>
<dbReference type="InterPro" id="IPR007111">
    <property type="entry name" value="NACHT_NTPase"/>
</dbReference>
<dbReference type="SMART" id="SM00248">
    <property type="entry name" value="ANK"/>
    <property type="match status" value="2"/>
</dbReference>
<dbReference type="AlphaFoldDB" id="A0A0B7KHC6"/>
<evidence type="ECO:0000313" key="5">
    <source>
        <dbReference type="EMBL" id="CEO56554.1"/>
    </source>
</evidence>
<reference evidence="5" key="1">
    <citation type="submission" date="2015-01" db="EMBL/GenBank/DDBJ databases">
        <authorList>
            <person name="Durling Mikael"/>
        </authorList>
    </citation>
    <scope>NUCLEOTIDE SEQUENCE</scope>
</reference>
<sequence length="1136" mass="127631">MMIVQSSTWLIGVVTFVVAQLLLLCAFGPQLNLPKPQSKPEPKRSLVTQKRFQTFRISNVPQSITKVKFREALNKLSGSSPSNLSAFTFEPAAAVGLADRFRVACVTFVNSPDVASLERTLKGEFGIEADRLRTDSNFFGITQIYSPSENPSVDIIAVPGLCGHAFESWKARDHPAMWLRDFLPDSVPSARILTFGYDTKLPGSKSDASITDLSRRLLESINTARGEKTALVEASEGSDEDRTVFRSCFGLLFFGVPNRGLQNSSLMEMARGQPNEWLVRDLSASSRFLSLLHRLFHKTFILENSTIISVYETKLTRAFQWSSETGLWERTGPAYMMVEHASATYAGPSEMAYDQISIDADHFDIVKFDDQSNPEYLIIASRITQLVEKGPNIVKARFAEYRRKLSRLETQLIQSLNVPNYAAYRNDMVDDPTPGTLTWILDHDSFSNWRTSEEPSVLWIKGSAGQGKTTLSKFLLTHLEKESRASPKTKVIYYFFYSQSDMLSTVGYALRSLIRQLLDIRNVDTFDAIAGLVDLDNTADVPEDGLWEILEHLLKAPALQEILCVIDGLDECQNGASRLRLIQLFNSLAQPNGAKNNSPVVRTIFTSRPTVDIEEQLSGSLSFHLVANPQDLQLFVNHEIGTLGLDPQLHNDAVALLLAHTEQTFLWISLIVKKLKAEGLPSLADIERMIKTSPSDLINLYQGIVSDILARHGESQKNLLLWAVHGRRSSSLSEIEDAPSIQEDYIEISGSIISGIFLNGVSEFRCFLNKFGQGILWYEDFPQSLAQLRDEKPPEVLAKKRGDDIVIMDAVPESAILNQRTVEIARSITLEPHWEKISERLAERVASAGTTDIMARRNQTRKSSKAWLSWGSLSPSSILRVFGNRFKVTDRLLQVAAAEHTIFGEEYNHKSPTGDLSLLELLIQKRRADVAAAITEEVCLVAASVSNRRALDVLCGDHGFFQPKKQWYNVAKLRHEVINRHPWRVRDLLQEDTLPNVRDCKSGMTPLCLAAFRGFFDVVNVLLWRKEVEIDVQDYRGRTPLFWACLYGYDDVVTLLRNAGADNLKDDRGETPIEAGSSGSEYLLRAVNNAEKPPGRNPTGGRTRYRERESDRGRLPDSHSRTNERSRSRGQRRPQY</sequence>
<evidence type="ECO:0000256" key="1">
    <source>
        <dbReference type="ARBA" id="ARBA00022737"/>
    </source>
</evidence>
<keyword evidence="1" id="KW-0677">Repeat</keyword>
<dbReference type="PROSITE" id="PS50088">
    <property type="entry name" value="ANK_REPEAT"/>
    <property type="match status" value="1"/>
</dbReference>
<keyword evidence="2" id="KW-0040">ANK repeat</keyword>
<proteinExistence type="predicted"/>
<dbReference type="SUPFAM" id="SSF52540">
    <property type="entry name" value="P-loop containing nucleoside triphosphate hydrolases"/>
    <property type="match status" value="1"/>
</dbReference>
<dbReference type="Pfam" id="PF12796">
    <property type="entry name" value="Ank_2"/>
    <property type="match status" value="1"/>
</dbReference>
<feature type="region of interest" description="Disordered" evidence="3">
    <location>
        <begin position="1063"/>
        <end position="1136"/>
    </location>
</feature>
<dbReference type="PANTHER" id="PTHR10039:SF17">
    <property type="entry name" value="FUNGAL STAND N-TERMINAL GOODBYE DOMAIN-CONTAINING PROTEIN-RELATED"/>
    <property type="match status" value="1"/>
</dbReference>
<dbReference type="Gene3D" id="1.25.40.20">
    <property type="entry name" value="Ankyrin repeat-containing domain"/>
    <property type="match status" value="1"/>
</dbReference>
<dbReference type="InterPro" id="IPR056884">
    <property type="entry name" value="NPHP3-like_N"/>
</dbReference>
<dbReference type="InterPro" id="IPR002110">
    <property type="entry name" value="Ankyrin_rpt"/>
</dbReference>
<feature type="non-terminal residue" evidence="5">
    <location>
        <position position="1136"/>
    </location>
</feature>
<accession>A0A0B7KHC6</accession>
<feature type="domain" description="NACHT" evidence="4">
    <location>
        <begin position="456"/>
        <end position="618"/>
    </location>
</feature>
<dbReference type="PROSITE" id="PS50837">
    <property type="entry name" value="NACHT"/>
    <property type="match status" value="1"/>
</dbReference>
<dbReference type="EMBL" id="CDPU01000069">
    <property type="protein sequence ID" value="CEO56554.1"/>
    <property type="molecule type" value="Genomic_DNA"/>
</dbReference>
<dbReference type="Pfam" id="PF24883">
    <property type="entry name" value="NPHP3_N"/>
    <property type="match status" value="1"/>
</dbReference>
<feature type="repeat" description="ANK" evidence="2">
    <location>
        <begin position="1036"/>
        <end position="1068"/>
    </location>
</feature>
<evidence type="ECO:0000256" key="3">
    <source>
        <dbReference type="SAM" id="MobiDB-lite"/>
    </source>
</evidence>
<dbReference type="InterPro" id="IPR027417">
    <property type="entry name" value="P-loop_NTPase"/>
</dbReference>
<protein>
    <recommendedName>
        <fullName evidence="4">NACHT domain-containing protein</fullName>
    </recommendedName>
</protein>
<evidence type="ECO:0000256" key="2">
    <source>
        <dbReference type="PROSITE-ProRule" id="PRU00023"/>
    </source>
</evidence>
<feature type="compositionally biased region" description="Basic and acidic residues" evidence="3">
    <location>
        <begin position="1104"/>
        <end position="1127"/>
    </location>
</feature>
<organism evidence="5">
    <name type="scientific">Bionectria ochroleuca</name>
    <name type="common">Gliocladium roseum</name>
    <dbReference type="NCBI Taxonomy" id="29856"/>
    <lineage>
        <taxon>Eukaryota</taxon>
        <taxon>Fungi</taxon>
        <taxon>Dikarya</taxon>
        <taxon>Ascomycota</taxon>
        <taxon>Pezizomycotina</taxon>
        <taxon>Sordariomycetes</taxon>
        <taxon>Hypocreomycetidae</taxon>
        <taxon>Hypocreales</taxon>
        <taxon>Bionectriaceae</taxon>
        <taxon>Clonostachys</taxon>
    </lineage>
</organism>
<dbReference type="Gene3D" id="3.40.50.300">
    <property type="entry name" value="P-loop containing nucleotide triphosphate hydrolases"/>
    <property type="match status" value="1"/>
</dbReference>
<gene>
    <name evidence="5" type="ORF">BN869_000012612_1</name>
</gene>
<evidence type="ECO:0000259" key="4">
    <source>
        <dbReference type="PROSITE" id="PS50837"/>
    </source>
</evidence>
<dbReference type="SUPFAM" id="SSF48403">
    <property type="entry name" value="Ankyrin repeat"/>
    <property type="match status" value="1"/>
</dbReference>